<evidence type="ECO:0000313" key="1">
    <source>
        <dbReference type="Proteomes" id="UP000887576"/>
    </source>
</evidence>
<evidence type="ECO:0000313" key="2">
    <source>
        <dbReference type="WBParaSite" id="JU765_v2.g11146.t1"/>
    </source>
</evidence>
<name>A0AC34PYF6_9BILA</name>
<organism evidence="1 2">
    <name type="scientific">Panagrolaimus sp. JU765</name>
    <dbReference type="NCBI Taxonomy" id="591449"/>
    <lineage>
        <taxon>Eukaryota</taxon>
        <taxon>Metazoa</taxon>
        <taxon>Ecdysozoa</taxon>
        <taxon>Nematoda</taxon>
        <taxon>Chromadorea</taxon>
        <taxon>Rhabditida</taxon>
        <taxon>Tylenchina</taxon>
        <taxon>Panagrolaimomorpha</taxon>
        <taxon>Panagrolaimoidea</taxon>
        <taxon>Panagrolaimidae</taxon>
        <taxon>Panagrolaimus</taxon>
    </lineage>
</organism>
<protein>
    <submittedName>
        <fullName evidence="2">Cytochrome b5 heme-binding domain-containing protein</fullName>
    </submittedName>
</protein>
<sequence length="82" mass="9471">MAKELQVFTRDEIAKHNSEESLWIVINNKIYDVTKFLNEHPGGEQPILDADRFDATQDYNDIGHSSDAREMMEEYLIGEVKA</sequence>
<proteinExistence type="predicted"/>
<reference evidence="2" key="1">
    <citation type="submission" date="2022-11" db="UniProtKB">
        <authorList>
            <consortium name="WormBaseParasite"/>
        </authorList>
    </citation>
    <scope>IDENTIFICATION</scope>
</reference>
<dbReference type="WBParaSite" id="JU765_v2.g11146.t1">
    <property type="protein sequence ID" value="JU765_v2.g11146.t1"/>
    <property type="gene ID" value="JU765_v2.g11146"/>
</dbReference>
<accession>A0AC34PYF6</accession>
<dbReference type="Proteomes" id="UP000887576">
    <property type="component" value="Unplaced"/>
</dbReference>